<evidence type="ECO:0008006" key="3">
    <source>
        <dbReference type="Google" id="ProtNLM"/>
    </source>
</evidence>
<evidence type="ECO:0000313" key="1">
    <source>
        <dbReference type="EMBL" id="CCV03042.1"/>
    </source>
</evidence>
<evidence type="ECO:0000313" key="2">
    <source>
        <dbReference type="Proteomes" id="UP000012062"/>
    </source>
</evidence>
<keyword evidence="2" id="KW-1185">Reference proteome</keyword>
<reference evidence="1 2" key="1">
    <citation type="submission" date="2013-02" db="EMBL/GenBank/DDBJ databases">
        <authorList>
            <person name="Genoscope - CEA"/>
        </authorList>
    </citation>
    <scope>NUCLEOTIDE SEQUENCE [LARGE SCALE GENOMIC DNA]</scope>
    <source>
        <strain evidence="1 2">STM 2683</strain>
    </source>
</reference>
<protein>
    <recommendedName>
        <fullName evidence="3">EamA family transporter</fullName>
    </recommendedName>
</protein>
<name>M5EFC4_9HYPH</name>
<sequence length="46" mass="4900">MTTGVFAMVFGAAVLHAAWNALVKVNADRLVMIAVKLAIYLGFMCA</sequence>
<organism evidence="1 2">
    <name type="scientific">Mesorhizobium metallidurans STM 2683</name>
    <dbReference type="NCBI Taxonomy" id="1297569"/>
    <lineage>
        <taxon>Bacteria</taxon>
        <taxon>Pseudomonadati</taxon>
        <taxon>Pseudomonadota</taxon>
        <taxon>Alphaproteobacteria</taxon>
        <taxon>Hyphomicrobiales</taxon>
        <taxon>Phyllobacteriaceae</taxon>
        <taxon>Mesorhizobium</taxon>
    </lineage>
</organism>
<comment type="caution">
    <text evidence="1">The sequence shown here is derived from an EMBL/GenBank/DDBJ whole genome shotgun (WGS) entry which is preliminary data.</text>
</comment>
<accession>M5EFC4</accession>
<dbReference type="Proteomes" id="UP000012062">
    <property type="component" value="Unassembled WGS sequence"/>
</dbReference>
<dbReference type="AlphaFoldDB" id="M5EFC4"/>
<proteinExistence type="predicted"/>
<dbReference type="EMBL" id="CAUM01000003">
    <property type="protein sequence ID" value="CCV03042.1"/>
    <property type="molecule type" value="Genomic_DNA"/>
</dbReference>
<gene>
    <name evidence="1" type="ORF">MESS2_1000056</name>
</gene>